<dbReference type="AlphaFoldDB" id="A0A8X6I0N7"/>
<comment type="caution">
    <text evidence="2">The sequence shown here is derived from an EMBL/GenBank/DDBJ whole genome shotgun (WGS) entry which is preliminary data.</text>
</comment>
<protein>
    <submittedName>
        <fullName evidence="2">Uncharacterized protein</fullName>
    </submittedName>
</protein>
<feature type="region of interest" description="Disordered" evidence="1">
    <location>
        <begin position="1"/>
        <end position="34"/>
    </location>
</feature>
<accession>A0A8X6I0N7</accession>
<reference evidence="2" key="1">
    <citation type="submission" date="2020-07" db="EMBL/GenBank/DDBJ databases">
        <title>Multicomponent nature underlies the extraordinary mechanical properties of spider dragline silk.</title>
        <authorList>
            <person name="Kono N."/>
            <person name="Nakamura H."/>
            <person name="Mori M."/>
            <person name="Yoshida Y."/>
            <person name="Ohtoshi R."/>
            <person name="Malay A.D."/>
            <person name="Moran D.A.P."/>
            <person name="Tomita M."/>
            <person name="Numata K."/>
            <person name="Arakawa K."/>
        </authorList>
    </citation>
    <scope>NUCLEOTIDE SEQUENCE</scope>
</reference>
<evidence type="ECO:0000256" key="1">
    <source>
        <dbReference type="SAM" id="MobiDB-lite"/>
    </source>
</evidence>
<gene>
    <name evidence="2" type="ORF">TNCT_151441</name>
</gene>
<dbReference type="Proteomes" id="UP000887116">
    <property type="component" value="Unassembled WGS sequence"/>
</dbReference>
<organism evidence="2 3">
    <name type="scientific">Trichonephila clavata</name>
    <name type="common">Joro spider</name>
    <name type="synonym">Nephila clavata</name>
    <dbReference type="NCBI Taxonomy" id="2740835"/>
    <lineage>
        <taxon>Eukaryota</taxon>
        <taxon>Metazoa</taxon>
        <taxon>Ecdysozoa</taxon>
        <taxon>Arthropoda</taxon>
        <taxon>Chelicerata</taxon>
        <taxon>Arachnida</taxon>
        <taxon>Araneae</taxon>
        <taxon>Araneomorphae</taxon>
        <taxon>Entelegynae</taxon>
        <taxon>Araneoidea</taxon>
        <taxon>Nephilidae</taxon>
        <taxon>Trichonephila</taxon>
    </lineage>
</organism>
<feature type="compositionally biased region" description="Polar residues" evidence="1">
    <location>
        <begin position="10"/>
        <end position="19"/>
    </location>
</feature>
<name>A0A8X6I0N7_TRICU</name>
<proteinExistence type="predicted"/>
<sequence length="130" mass="14779">MDRRAREETSLPSSGSTYRSIRASARRDTFREPGIEDDGVKELPGCEEKHVFGAPKCPTVWVLRAFRRRAWKNTCIVSVGVGHVRATRGRRSRRKRNVLKTHACLGSRAAKTATCVPFRTMRPADTTRYF</sequence>
<evidence type="ECO:0000313" key="3">
    <source>
        <dbReference type="Proteomes" id="UP000887116"/>
    </source>
</evidence>
<dbReference type="EMBL" id="BMAO01019856">
    <property type="protein sequence ID" value="GFR33317.1"/>
    <property type="molecule type" value="Genomic_DNA"/>
</dbReference>
<feature type="compositionally biased region" description="Basic and acidic residues" evidence="1">
    <location>
        <begin position="25"/>
        <end position="34"/>
    </location>
</feature>
<evidence type="ECO:0000313" key="2">
    <source>
        <dbReference type="EMBL" id="GFR33317.1"/>
    </source>
</evidence>
<keyword evidence="3" id="KW-1185">Reference proteome</keyword>